<evidence type="ECO:0000256" key="6">
    <source>
        <dbReference type="ARBA" id="ARBA00023136"/>
    </source>
</evidence>
<feature type="domain" description="ABC transmembrane type-1" evidence="8">
    <location>
        <begin position="101"/>
        <end position="308"/>
    </location>
</feature>
<dbReference type="EMBL" id="DXBY01000155">
    <property type="protein sequence ID" value="HIZ35946.1"/>
    <property type="molecule type" value="Genomic_DNA"/>
</dbReference>
<feature type="transmembrane region" description="Helical" evidence="7">
    <location>
        <begin position="188"/>
        <end position="205"/>
    </location>
</feature>
<dbReference type="Pfam" id="PF19300">
    <property type="entry name" value="BPD_transp_1_N"/>
    <property type="match status" value="1"/>
</dbReference>
<dbReference type="Gene3D" id="1.10.3720.10">
    <property type="entry name" value="MetI-like"/>
    <property type="match status" value="1"/>
</dbReference>
<feature type="transmembrane region" description="Helical" evidence="7">
    <location>
        <begin position="246"/>
        <end position="269"/>
    </location>
</feature>
<evidence type="ECO:0000259" key="8">
    <source>
        <dbReference type="PROSITE" id="PS50928"/>
    </source>
</evidence>
<dbReference type="PANTHER" id="PTHR43163:SF6">
    <property type="entry name" value="DIPEPTIDE TRANSPORT SYSTEM PERMEASE PROTEIN DPPB-RELATED"/>
    <property type="match status" value="1"/>
</dbReference>
<keyword evidence="2 7" id="KW-0813">Transport</keyword>
<dbReference type="InterPro" id="IPR000515">
    <property type="entry name" value="MetI-like"/>
</dbReference>
<evidence type="ECO:0000313" key="10">
    <source>
        <dbReference type="Proteomes" id="UP000824037"/>
    </source>
</evidence>
<dbReference type="InterPro" id="IPR035906">
    <property type="entry name" value="MetI-like_sf"/>
</dbReference>
<dbReference type="Proteomes" id="UP000824037">
    <property type="component" value="Unassembled WGS sequence"/>
</dbReference>
<keyword evidence="6 7" id="KW-0472">Membrane</keyword>
<keyword evidence="4 7" id="KW-0812">Transmembrane</keyword>
<dbReference type="GO" id="GO:0005886">
    <property type="term" value="C:plasma membrane"/>
    <property type="evidence" value="ECO:0007669"/>
    <property type="project" value="UniProtKB-SubCell"/>
</dbReference>
<dbReference type="Pfam" id="PF00528">
    <property type="entry name" value="BPD_transp_1"/>
    <property type="match status" value="1"/>
</dbReference>
<dbReference type="InterPro" id="IPR045621">
    <property type="entry name" value="BPD_transp_1_N"/>
</dbReference>
<proteinExistence type="inferred from homology"/>
<dbReference type="AlphaFoldDB" id="A0A9D2J450"/>
<dbReference type="PANTHER" id="PTHR43163">
    <property type="entry name" value="DIPEPTIDE TRANSPORT SYSTEM PERMEASE PROTEIN DPPB-RELATED"/>
    <property type="match status" value="1"/>
</dbReference>
<keyword evidence="5 7" id="KW-1133">Transmembrane helix</keyword>
<reference evidence="9" key="2">
    <citation type="submission" date="2021-04" db="EMBL/GenBank/DDBJ databases">
        <authorList>
            <person name="Gilroy R."/>
        </authorList>
    </citation>
    <scope>NUCLEOTIDE SEQUENCE</scope>
    <source>
        <strain evidence="9">ChiGjej4B4-7305</strain>
    </source>
</reference>
<dbReference type="SUPFAM" id="SSF161098">
    <property type="entry name" value="MetI-like"/>
    <property type="match status" value="1"/>
</dbReference>
<sequence length="322" mass="35158">MRHAWIPLFAAKRLLYAIPLILGVIVINFMLIQLAPGDPATVLVGDFPVPEEYMERVRAEYGLDRSVPEQLIAYLGQLFQGNLGVSFSKRQDVLSLLLERLPATLELTLSAMVLATIVGVLLGIIAAKYRGRAPDSSAQVTTLLGFSVPEFWLGQMLIVLFAVTLGWLPLGGNAPVRGDGDVPFDLNYLILPAVALSFRYVALIARMTRSSILEVNSADFVTASRSRGVSESLILRRHTLKNAAPPVITVIGYNFGFILAGSVMVETVFGWPGIGRLLYESISSRDYPVMTAILLIISVTVVLANVLTDIVHALLDPRLERT</sequence>
<dbReference type="CDD" id="cd06261">
    <property type="entry name" value="TM_PBP2"/>
    <property type="match status" value="1"/>
</dbReference>
<protein>
    <submittedName>
        <fullName evidence="9">ABC transporter permease</fullName>
    </submittedName>
</protein>
<name>A0A9D2J450_9MICO</name>
<evidence type="ECO:0000256" key="7">
    <source>
        <dbReference type="RuleBase" id="RU363032"/>
    </source>
</evidence>
<feature type="transmembrane region" description="Helical" evidence="7">
    <location>
        <begin position="14"/>
        <end position="35"/>
    </location>
</feature>
<feature type="transmembrane region" description="Helical" evidence="7">
    <location>
        <begin position="289"/>
        <end position="315"/>
    </location>
</feature>
<evidence type="ECO:0000256" key="1">
    <source>
        <dbReference type="ARBA" id="ARBA00004651"/>
    </source>
</evidence>
<evidence type="ECO:0000256" key="3">
    <source>
        <dbReference type="ARBA" id="ARBA00022475"/>
    </source>
</evidence>
<evidence type="ECO:0000256" key="5">
    <source>
        <dbReference type="ARBA" id="ARBA00022989"/>
    </source>
</evidence>
<feature type="transmembrane region" description="Helical" evidence="7">
    <location>
        <begin position="107"/>
        <end position="127"/>
    </location>
</feature>
<organism evidence="9 10">
    <name type="scientific">Candidatus Ruania gallistercoris</name>
    <dbReference type="NCBI Taxonomy" id="2838746"/>
    <lineage>
        <taxon>Bacteria</taxon>
        <taxon>Bacillati</taxon>
        <taxon>Actinomycetota</taxon>
        <taxon>Actinomycetes</taxon>
        <taxon>Micrococcales</taxon>
        <taxon>Ruaniaceae</taxon>
        <taxon>Ruania</taxon>
    </lineage>
</organism>
<keyword evidence="3" id="KW-1003">Cell membrane</keyword>
<comment type="subcellular location">
    <subcellularLocation>
        <location evidence="1 7">Cell membrane</location>
        <topology evidence="1 7">Multi-pass membrane protein</topology>
    </subcellularLocation>
</comment>
<comment type="similarity">
    <text evidence="7">Belongs to the binding-protein-dependent transport system permease family.</text>
</comment>
<evidence type="ECO:0000256" key="4">
    <source>
        <dbReference type="ARBA" id="ARBA00022692"/>
    </source>
</evidence>
<evidence type="ECO:0000313" key="9">
    <source>
        <dbReference type="EMBL" id="HIZ35946.1"/>
    </source>
</evidence>
<feature type="transmembrane region" description="Helical" evidence="7">
    <location>
        <begin position="148"/>
        <end position="168"/>
    </location>
</feature>
<comment type="caution">
    <text evidence="9">The sequence shown here is derived from an EMBL/GenBank/DDBJ whole genome shotgun (WGS) entry which is preliminary data.</text>
</comment>
<evidence type="ECO:0000256" key="2">
    <source>
        <dbReference type="ARBA" id="ARBA00022448"/>
    </source>
</evidence>
<dbReference type="GO" id="GO:0055085">
    <property type="term" value="P:transmembrane transport"/>
    <property type="evidence" value="ECO:0007669"/>
    <property type="project" value="InterPro"/>
</dbReference>
<dbReference type="PROSITE" id="PS50928">
    <property type="entry name" value="ABC_TM1"/>
    <property type="match status" value="1"/>
</dbReference>
<gene>
    <name evidence="9" type="ORF">H9815_09220</name>
</gene>
<reference evidence="9" key="1">
    <citation type="journal article" date="2021" name="PeerJ">
        <title>Extensive microbial diversity within the chicken gut microbiome revealed by metagenomics and culture.</title>
        <authorList>
            <person name="Gilroy R."/>
            <person name="Ravi A."/>
            <person name="Getino M."/>
            <person name="Pursley I."/>
            <person name="Horton D.L."/>
            <person name="Alikhan N.F."/>
            <person name="Baker D."/>
            <person name="Gharbi K."/>
            <person name="Hall N."/>
            <person name="Watson M."/>
            <person name="Adriaenssens E.M."/>
            <person name="Foster-Nyarko E."/>
            <person name="Jarju S."/>
            <person name="Secka A."/>
            <person name="Antonio M."/>
            <person name="Oren A."/>
            <person name="Chaudhuri R.R."/>
            <person name="La Ragione R."/>
            <person name="Hildebrand F."/>
            <person name="Pallen M.J."/>
        </authorList>
    </citation>
    <scope>NUCLEOTIDE SEQUENCE</scope>
    <source>
        <strain evidence="9">ChiGjej4B4-7305</strain>
    </source>
</reference>
<accession>A0A9D2J450</accession>